<name>A0ABT2CRR9_9BURK</name>
<dbReference type="RefSeq" id="WP_258809851.1">
    <property type="nucleotide sequence ID" value="NZ_JANUGU010000001.1"/>
</dbReference>
<sequence>MKRIHSGKLRAIGYDSRERILRVEFEDGSAIDYSGVGDYVWRTLSTTGSAWSYYRDNIEEEYAGRTGKAERKSNLDALNALFGSPPPPDKDA</sequence>
<comment type="caution">
    <text evidence="2">The sequence shown here is derived from an EMBL/GenBank/DDBJ whole genome shotgun (WGS) entry which is preliminary data.</text>
</comment>
<evidence type="ECO:0000313" key="3">
    <source>
        <dbReference type="Proteomes" id="UP001204621"/>
    </source>
</evidence>
<dbReference type="InterPro" id="IPR025309">
    <property type="entry name" value="KTSC_dom"/>
</dbReference>
<evidence type="ECO:0000259" key="1">
    <source>
        <dbReference type="Pfam" id="PF13619"/>
    </source>
</evidence>
<evidence type="ECO:0000313" key="2">
    <source>
        <dbReference type="EMBL" id="MCS0656669.1"/>
    </source>
</evidence>
<proteinExistence type="predicted"/>
<reference evidence="2 3" key="1">
    <citation type="submission" date="2022-08" db="EMBL/GenBank/DDBJ databases">
        <title>Reclassification of Massilia species as members of the genera Telluria, Duganella, Pseudoduganella, Mokoshia gen. nov. and Zemynaea gen. nov. using orthogonal and non-orthogonal genome-based approaches.</title>
        <authorList>
            <person name="Bowman J.P."/>
        </authorList>
    </citation>
    <scope>NUCLEOTIDE SEQUENCE [LARGE SCALE GENOMIC DNA]</scope>
    <source>
        <strain evidence="2 3">JCM 31606</strain>
    </source>
</reference>
<organism evidence="2 3">
    <name type="scientific">Massilia terrae</name>
    <dbReference type="NCBI Taxonomy" id="1811224"/>
    <lineage>
        <taxon>Bacteria</taxon>
        <taxon>Pseudomonadati</taxon>
        <taxon>Pseudomonadota</taxon>
        <taxon>Betaproteobacteria</taxon>
        <taxon>Burkholderiales</taxon>
        <taxon>Oxalobacteraceae</taxon>
        <taxon>Telluria group</taxon>
        <taxon>Massilia</taxon>
    </lineage>
</organism>
<gene>
    <name evidence="2" type="ORF">NX778_01125</name>
</gene>
<keyword evidence="3" id="KW-1185">Reference proteome</keyword>
<dbReference type="Pfam" id="PF13619">
    <property type="entry name" value="KTSC"/>
    <property type="match status" value="1"/>
</dbReference>
<feature type="domain" description="KTSC" evidence="1">
    <location>
        <begin position="6"/>
        <end position="62"/>
    </location>
</feature>
<dbReference type="Proteomes" id="UP001204621">
    <property type="component" value="Unassembled WGS sequence"/>
</dbReference>
<protein>
    <submittedName>
        <fullName evidence="2">KTSC domain-containing protein</fullName>
    </submittedName>
</protein>
<dbReference type="EMBL" id="JANUGU010000001">
    <property type="protein sequence ID" value="MCS0656669.1"/>
    <property type="molecule type" value="Genomic_DNA"/>
</dbReference>
<accession>A0ABT2CRR9</accession>